<dbReference type="InterPro" id="IPR004821">
    <property type="entry name" value="Cyt_trans-like"/>
</dbReference>
<reference evidence="4" key="1">
    <citation type="submission" date="2023-07" db="EMBL/GenBank/DDBJ databases">
        <authorList>
            <consortium name="CYATHOMIX"/>
        </authorList>
    </citation>
    <scope>NUCLEOTIDE SEQUENCE</scope>
    <source>
        <strain evidence="4">N/A</strain>
    </source>
</reference>
<evidence type="ECO:0000256" key="1">
    <source>
        <dbReference type="ARBA" id="ARBA00022741"/>
    </source>
</evidence>
<dbReference type="NCBIfam" id="NF001985">
    <property type="entry name" value="PRK00777.1"/>
    <property type="match status" value="1"/>
</dbReference>
<dbReference type="AlphaFoldDB" id="A0AA36GLE7"/>
<gene>
    <name evidence="4" type="ORF">CYNAS_LOCUS6223</name>
</gene>
<dbReference type="InterPro" id="IPR014729">
    <property type="entry name" value="Rossmann-like_a/b/a_fold"/>
</dbReference>
<protein>
    <recommendedName>
        <fullName evidence="3">Cytidyltransferase-like domain-containing protein</fullName>
    </recommendedName>
</protein>
<keyword evidence="1" id="KW-0547">Nucleotide-binding</keyword>
<proteinExistence type="inferred from homology"/>
<comment type="caution">
    <text evidence="4">The sequence shown here is derived from an EMBL/GenBank/DDBJ whole genome shotgun (WGS) entry which is preliminary data.</text>
</comment>
<dbReference type="HAMAP" id="MF_00376">
    <property type="entry name" value="Dephospho_CoA_kinase"/>
    <property type="match status" value="1"/>
</dbReference>
<dbReference type="Gene3D" id="3.40.50.620">
    <property type="entry name" value="HUPs"/>
    <property type="match status" value="1"/>
</dbReference>
<evidence type="ECO:0000259" key="3">
    <source>
        <dbReference type="Pfam" id="PF01467"/>
    </source>
</evidence>
<evidence type="ECO:0000256" key="2">
    <source>
        <dbReference type="ARBA" id="ARBA00022840"/>
    </source>
</evidence>
<dbReference type="InterPro" id="IPR001977">
    <property type="entry name" value="Depp_CoAkinase"/>
</dbReference>
<dbReference type="GO" id="GO:0005524">
    <property type="term" value="F:ATP binding"/>
    <property type="evidence" value="ECO:0007669"/>
    <property type="project" value="UniProtKB-KW"/>
</dbReference>
<dbReference type="NCBIfam" id="TIGR00152">
    <property type="entry name" value="dephospho-CoA kinase"/>
    <property type="match status" value="1"/>
</dbReference>
<dbReference type="Proteomes" id="UP001176961">
    <property type="component" value="Unassembled WGS sequence"/>
</dbReference>
<evidence type="ECO:0000313" key="4">
    <source>
        <dbReference type="EMBL" id="CAJ0594240.1"/>
    </source>
</evidence>
<accession>A0AA36GLE7</accession>
<dbReference type="PANTHER" id="PTHR10695">
    <property type="entry name" value="DEPHOSPHO-COA KINASE-RELATED"/>
    <property type="match status" value="1"/>
</dbReference>
<dbReference type="CDD" id="cd02022">
    <property type="entry name" value="DPCK"/>
    <property type="match status" value="1"/>
</dbReference>
<feature type="domain" description="Cytidyltransferase-like" evidence="3">
    <location>
        <begin position="99"/>
        <end position="241"/>
    </location>
</feature>
<dbReference type="PROSITE" id="PS51219">
    <property type="entry name" value="DPCK"/>
    <property type="match status" value="1"/>
</dbReference>
<dbReference type="NCBIfam" id="TIGR00125">
    <property type="entry name" value="cyt_tran_rel"/>
    <property type="match status" value="1"/>
</dbReference>
<evidence type="ECO:0000313" key="5">
    <source>
        <dbReference type="Proteomes" id="UP001176961"/>
    </source>
</evidence>
<organism evidence="4 5">
    <name type="scientific">Cylicocyclus nassatus</name>
    <name type="common">Nematode worm</name>
    <dbReference type="NCBI Taxonomy" id="53992"/>
    <lineage>
        <taxon>Eukaryota</taxon>
        <taxon>Metazoa</taxon>
        <taxon>Ecdysozoa</taxon>
        <taxon>Nematoda</taxon>
        <taxon>Chromadorea</taxon>
        <taxon>Rhabditida</taxon>
        <taxon>Rhabditina</taxon>
        <taxon>Rhabditomorpha</taxon>
        <taxon>Strongyloidea</taxon>
        <taxon>Strongylidae</taxon>
        <taxon>Cylicocyclus</taxon>
    </lineage>
</organism>
<dbReference type="InterPro" id="IPR027417">
    <property type="entry name" value="P-loop_NTPase"/>
</dbReference>
<dbReference type="SUPFAM" id="SSF52540">
    <property type="entry name" value="P-loop containing nucleoside triphosphate hydrolases"/>
    <property type="match status" value="1"/>
</dbReference>
<keyword evidence="2" id="KW-0067">ATP-binding</keyword>
<dbReference type="SUPFAM" id="SSF52374">
    <property type="entry name" value="Nucleotidylyl transferase"/>
    <property type="match status" value="1"/>
</dbReference>
<dbReference type="GO" id="GO:0004140">
    <property type="term" value="F:dephospho-CoA kinase activity"/>
    <property type="evidence" value="ECO:0007669"/>
    <property type="project" value="InterPro"/>
</dbReference>
<keyword evidence="5" id="KW-1185">Reference proteome</keyword>
<dbReference type="Pfam" id="PF01467">
    <property type="entry name" value="CTP_transf_like"/>
    <property type="match status" value="1"/>
</dbReference>
<dbReference type="PANTHER" id="PTHR10695:SF46">
    <property type="entry name" value="BIFUNCTIONAL COENZYME A SYNTHASE-RELATED"/>
    <property type="match status" value="1"/>
</dbReference>
<dbReference type="FunFam" id="3.40.50.620:FF:000089">
    <property type="entry name" value="Bifunctional coenzyme A synthase"/>
    <property type="match status" value="1"/>
</dbReference>
<dbReference type="GO" id="GO:0015937">
    <property type="term" value="P:coenzyme A biosynthetic process"/>
    <property type="evidence" value="ECO:0007669"/>
    <property type="project" value="InterPro"/>
</dbReference>
<dbReference type="CDD" id="cd02164">
    <property type="entry name" value="PPAT_CoAS"/>
    <property type="match status" value="1"/>
</dbReference>
<dbReference type="Pfam" id="PF01121">
    <property type="entry name" value="CoaE"/>
    <property type="match status" value="1"/>
</dbReference>
<dbReference type="EMBL" id="CATQJL010000112">
    <property type="protein sequence ID" value="CAJ0594240.1"/>
    <property type="molecule type" value="Genomic_DNA"/>
</dbReference>
<name>A0AA36GLE7_CYLNA</name>
<sequence length="462" mass="51546">MSSGMPDVGLLVLSPRNLPKLKTLLTSAAQSITSRLYIRVQGPCLDTVLPSLYLQSSIHCPQLDVRVLLGKKLPKYGRLIGEENLEDLSVIPPKYKKVVLGGTFDRLHNGHKVLLSKAALLASESVVCGVTDKAMIEKKSLWELIEPVSIRIRAVEDFIADVSDNVVCQAEPIEDPFGPSTRIPDLEAIVVSQETIKGGEAVNRVRKEKNLSQLDMVTIDLLESIDHVLKETKISSSSRRREDLGRLLRPPTLHPERKGLPYVIGLCGGIACGKSNIAKYLREEPGFEVIDCDKLAHTCYEPGGELTEEVAKSFDGVVENGVINRKLLGQAVFSDEMKLKSLCELIWPHLMKKIKSRVAVSKSDVIVVEAAAIIEASWHTYMDELWTVFVPHEEMVRRIVERDGLSKEQAEARIRSQISNRERIEHSNVVFCSLWAYEETQAQVKKAVKELKSRLPPRSSFS</sequence>
<dbReference type="Gene3D" id="3.40.50.300">
    <property type="entry name" value="P-loop containing nucleotide triphosphate hydrolases"/>
    <property type="match status" value="1"/>
</dbReference>